<organism evidence="13 14">
    <name type="scientific">Streptomyces abyssalis</name>
    <dbReference type="NCBI Taxonomy" id="933944"/>
    <lineage>
        <taxon>Bacteria</taxon>
        <taxon>Bacillati</taxon>
        <taxon>Actinomycetota</taxon>
        <taxon>Actinomycetes</taxon>
        <taxon>Kitasatosporales</taxon>
        <taxon>Streptomycetaceae</taxon>
        <taxon>Streptomyces</taxon>
    </lineage>
</organism>
<dbReference type="OrthoDB" id="227596at2"/>
<feature type="transmembrane region" description="Helical" evidence="10">
    <location>
        <begin position="72"/>
        <end position="96"/>
    </location>
</feature>
<dbReference type="PANTHER" id="PTHR24421">
    <property type="entry name" value="NITRATE/NITRITE SENSOR PROTEIN NARX-RELATED"/>
    <property type="match status" value="1"/>
</dbReference>
<dbReference type="PATRIC" id="fig|933944.5.peg.4331"/>
<dbReference type="EMBL" id="LJGT01000041">
    <property type="protein sequence ID" value="OEU85709.1"/>
    <property type="molecule type" value="Genomic_DNA"/>
</dbReference>
<dbReference type="CDD" id="cd16917">
    <property type="entry name" value="HATPase_UhpB-NarQ-NarX-like"/>
    <property type="match status" value="1"/>
</dbReference>
<reference evidence="13 14" key="1">
    <citation type="journal article" date="2016" name="Front. Microbiol.">
        <title>Comparative Genomics Analysis of Streptomyces Species Reveals Their Adaptation to the Marine Environment and Their Diversity at the Genomic Level.</title>
        <authorList>
            <person name="Tian X."/>
            <person name="Zhang Z."/>
            <person name="Yang T."/>
            <person name="Chen M."/>
            <person name="Li J."/>
            <person name="Chen F."/>
            <person name="Yang J."/>
            <person name="Li W."/>
            <person name="Zhang B."/>
            <person name="Zhang Z."/>
            <person name="Wu J."/>
            <person name="Zhang C."/>
            <person name="Long L."/>
            <person name="Xiao J."/>
        </authorList>
    </citation>
    <scope>NUCLEOTIDE SEQUENCE [LARGE SCALE GENOMIC DNA]</scope>
    <source>
        <strain evidence="13 14">SCSIO 10390</strain>
    </source>
</reference>
<feature type="transmembrane region" description="Helical" evidence="10">
    <location>
        <begin position="20"/>
        <end position="36"/>
    </location>
</feature>
<dbReference type="Pfam" id="PF02518">
    <property type="entry name" value="HATPase_c"/>
    <property type="match status" value="1"/>
</dbReference>
<keyword evidence="10" id="KW-1133">Transmembrane helix</keyword>
<feature type="transmembrane region" description="Helical" evidence="10">
    <location>
        <begin position="116"/>
        <end position="134"/>
    </location>
</feature>
<keyword evidence="14" id="KW-1185">Reference proteome</keyword>
<dbReference type="InterPro" id="IPR036890">
    <property type="entry name" value="HATPase_C_sf"/>
</dbReference>
<evidence type="ECO:0000256" key="10">
    <source>
        <dbReference type="SAM" id="Phobius"/>
    </source>
</evidence>
<dbReference type="PANTHER" id="PTHR24421:SF10">
    <property type="entry name" value="NITRATE_NITRITE SENSOR PROTEIN NARQ"/>
    <property type="match status" value="1"/>
</dbReference>
<sequence>MPRRLPLLLPPSVRPHRDGVLVALAGLAGGLILWWFGLYNNPRVGKEYGAWLLIPLAVMCLSALGRRSAQPWVLVVAVAALAADVAMGSLLATIIVFTDVVYSAVLYGPSRLSRTLLPASVAVTVAVTLGLMAATREPATLLLGAFCGGVTIAPAWTGVVIRDHRNAAAAQRLRAEQTALLSEMDRVQAVTAERGRMARELHDVVANHLSAIAIHSTAALSLDSPDHTATRDSLTVIRENSVQGLAEMRRLIGLLRDASGGDEAAELTASPTLAGLDALLERARSGAGNPGLKFSLRYEHGAAASLPAPVELAAYRVVQESVTNALKHSAPGTVTVELLGVPPDGGRGSGHRPGPLTVRVTSPLRDTRDPGGTDRLPAPRAPGSGAGLIGMRERVELLGGALRAGPADGSNGGTRIWEVRAELPVEEGSPR</sequence>
<keyword evidence="3" id="KW-0597">Phosphoprotein</keyword>
<dbReference type="GO" id="GO:0000155">
    <property type="term" value="F:phosphorelay sensor kinase activity"/>
    <property type="evidence" value="ECO:0007669"/>
    <property type="project" value="InterPro"/>
</dbReference>
<dbReference type="InterPro" id="IPR050482">
    <property type="entry name" value="Sensor_HK_TwoCompSys"/>
</dbReference>
<evidence type="ECO:0000256" key="6">
    <source>
        <dbReference type="ARBA" id="ARBA00022777"/>
    </source>
</evidence>
<evidence type="ECO:0000256" key="2">
    <source>
        <dbReference type="ARBA" id="ARBA00012438"/>
    </source>
</evidence>
<evidence type="ECO:0000256" key="5">
    <source>
        <dbReference type="ARBA" id="ARBA00022741"/>
    </source>
</evidence>
<dbReference type="GO" id="GO:0046983">
    <property type="term" value="F:protein dimerization activity"/>
    <property type="evidence" value="ECO:0007669"/>
    <property type="project" value="InterPro"/>
</dbReference>
<protein>
    <recommendedName>
        <fullName evidence="2">histidine kinase</fullName>
        <ecNumber evidence="2">2.7.13.3</ecNumber>
    </recommendedName>
</protein>
<accession>A0A1E7JGW9</accession>
<comment type="catalytic activity">
    <reaction evidence="1">
        <text>ATP + protein L-histidine = ADP + protein N-phospho-L-histidine.</text>
        <dbReference type="EC" id="2.7.13.3"/>
    </reaction>
</comment>
<keyword evidence="10" id="KW-0812">Transmembrane</keyword>
<dbReference type="AlphaFoldDB" id="A0A1E7JGW9"/>
<feature type="domain" description="Signal transduction histidine kinase subgroup 3 dimerisation and phosphoacceptor" evidence="12">
    <location>
        <begin position="193"/>
        <end position="258"/>
    </location>
</feature>
<dbReference type="SUPFAM" id="SSF55874">
    <property type="entry name" value="ATPase domain of HSP90 chaperone/DNA topoisomerase II/histidine kinase"/>
    <property type="match status" value="1"/>
</dbReference>
<evidence type="ECO:0000259" key="12">
    <source>
        <dbReference type="Pfam" id="PF07730"/>
    </source>
</evidence>
<evidence type="ECO:0000256" key="8">
    <source>
        <dbReference type="ARBA" id="ARBA00023012"/>
    </source>
</evidence>
<dbReference type="STRING" id="933944.AN215_25035"/>
<evidence type="ECO:0000313" key="13">
    <source>
        <dbReference type="EMBL" id="OEU85709.1"/>
    </source>
</evidence>
<dbReference type="Pfam" id="PF07730">
    <property type="entry name" value="HisKA_3"/>
    <property type="match status" value="1"/>
</dbReference>
<feature type="region of interest" description="Disordered" evidence="9">
    <location>
        <begin position="344"/>
        <end position="387"/>
    </location>
</feature>
<feature type="domain" description="Histidine kinase/HSP90-like ATPase" evidence="11">
    <location>
        <begin position="312"/>
        <end position="424"/>
    </location>
</feature>
<dbReference type="EC" id="2.7.13.3" evidence="2"/>
<evidence type="ECO:0000256" key="9">
    <source>
        <dbReference type="SAM" id="MobiDB-lite"/>
    </source>
</evidence>
<dbReference type="Gene3D" id="1.20.5.1930">
    <property type="match status" value="1"/>
</dbReference>
<evidence type="ECO:0000256" key="3">
    <source>
        <dbReference type="ARBA" id="ARBA00022553"/>
    </source>
</evidence>
<dbReference type="Proteomes" id="UP000176087">
    <property type="component" value="Unassembled WGS sequence"/>
</dbReference>
<proteinExistence type="predicted"/>
<evidence type="ECO:0000259" key="11">
    <source>
        <dbReference type="Pfam" id="PF02518"/>
    </source>
</evidence>
<dbReference type="GO" id="GO:0016020">
    <property type="term" value="C:membrane"/>
    <property type="evidence" value="ECO:0007669"/>
    <property type="project" value="InterPro"/>
</dbReference>
<keyword evidence="7" id="KW-0067">ATP-binding</keyword>
<dbReference type="InterPro" id="IPR011712">
    <property type="entry name" value="Sig_transdc_His_kin_sub3_dim/P"/>
</dbReference>
<dbReference type="Gene3D" id="3.30.565.10">
    <property type="entry name" value="Histidine kinase-like ATPase, C-terminal domain"/>
    <property type="match status" value="1"/>
</dbReference>
<feature type="transmembrane region" description="Helical" evidence="10">
    <location>
        <begin position="48"/>
        <end position="65"/>
    </location>
</feature>
<feature type="transmembrane region" description="Helical" evidence="10">
    <location>
        <begin position="141"/>
        <end position="161"/>
    </location>
</feature>
<dbReference type="InterPro" id="IPR003594">
    <property type="entry name" value="HATPase_dom"/>
</dbReference>
<evidence type="ECO:0000256" key="4">
    <source>
        <dbReference type="ARBA" id="ARBA00022679"/>
    </source>
</evidence>
<dbReference type="RefSeq" id="WP_070010891.1">
    <property type="nucleotide sequence ID" value="NZ_LJGS01000039.1"/>
</dbReference>
<keyword evidence="8" id="KW-0902">Two-component regulatory system</keyword>
<evidence type="ECO:0000313" key="14">
    <source>
        <dbReference type="Proteomes" id="UP000176087"/>
    </source>
</evidence>
<keyword evidence="6" id="KW-0418">Kinase</keyword>
<comment type="caution">
    <text evidence="13">The sequence shown here is derived from an EMBL/GenBank/DDBJ whole genome shotgun (WGS) entry which is preliminary data.</text>
</comment>
<evidence type="ECO:0000256" key="1">
    <source>
        <dbReference type="ARBA" id="ARBA00000085"/>
    </source>
</evidence>
<keyword evidence="5" id="KW-0547">Nucleotide-binding</keyword>
<name>A0A1E7JGW9_9ACTN</name>
<gene>
    <name evidence="13" type="ORF">AN215_25035</name>
</gene>
<keyword evidence="4" id="KW-0808">Transferase</keyword>
<evidence type="ECO:0000256" key="7">
    <source>
        <dbReference type="ARBA" id="ARBA00022840"/>
    </source>
</evidence>
<dbReference type="GO" id="GO:0005524">
    <property type="term" value="F:ATP binding"/>
    <property type="evidence" value="ECO:0007669"/>
    <property type="project" value="UniProtKB-KW"/>
</dbReference>
<keyword evidence="10" id="KW-0472">Membrane</keyword>